<keyword evidence="1" id="KW-1133">Transmembrane helix</keyword>
<dbReference type="EMBL" id="JAKOGI010000052">
    <property type="protein sequence ID" value="KAJ8446610.1"/>
    <property type="molecule type" value="Genomic_DNA"/>
</dbReference>
<dbReference type="Proteomes" id="UP001153076">
    <property type="component" value="Unassembled WGS sequence"/>
</dbReference>
<keyword evidence="3" id="KW-1185">Reference proteome</keyword>
<evidence type="ECO:0000256" key="1">
    <source>
        <dbReference type="SAM" id="Phobius"/>
    </source>
</evidence>
<feature type="transmembrane region" description="Helical" evidence="1">
    <location>
        <begin position="46"/>
        <end position="68"/>
    </location>
</feature>
<accession>A0A9Q1QNJ6</accession>
<sequence length="198" mass="21982">MQGNQRTARECYLVSIQPLLEWVIERGPVGPLPPNKRPRTRPSPPAAEALVIHTALGIWIFVMVTTLMRRGFVVLVTRGPSLASQRHSLLAILLYCRWVELHQLGVLPLGLAKMAILHILDIHLKVAFYAEGIGCQSHQKLPKELGTLVVYPLIALVLGFPELLLFGRGLRAGVETDDLDLTTFNAQAKAWRTPNMVS</sequence>
<proteinExistence type="predicted"/>
<evidence type="ECO:0000313" key="2">
    <source>
        <dbReference type="EMBL" id="KAJ8446610.1"/>
    </source>
</evidence>
<dbReference type="AlphaFoldDB" id="A0A9Q1QNJ6"/>
<evidence type="ECO:0000313" key="3">
    <source>
        <dbReference type="Proteomes" id="UP001153076"/>
    </source>
</evidence>
<keyword evidence="1" id="KW-0472">Membrane</keyword>
<protein>
    <submittedName>
        <fullName evidence="2">Uncharacterized protein</fullName>
    </submittedName>
</protein>
<comment type="caution">
    <text evidence="2">The sequence shown here is derived from an EMBL/GenBank/DDBJ whole genome shotgun (WGS) entry which is preliminary data.</text>
</comment>
<organism evidence="2 3">
    <name type="scientific">Carnegiea gigantea</name>
    <dbReference type="NCBI Taxonomy" id="171969"/>
    <lineage>
        <taxon>Eukaryota</taxon>
        <taxon>Viridiplantae</taxon>
        <taxon>Streptophyta</taxon>
        <taxon>Embryophyta</taxon>
        <taxon>Tracheophyta</taxon>
        <taxon>Spermatophyta</taxon>
        <taxon>Magnoliopsida</taxon>
        <taxon>eudicotyledons</taxon>
        <taxon>Gunneridae</taxon>
        <taxon>Pentapetalae</taxon>
        <taxon>Caryophyllales</taxon>
        <taxon>Cactineae</taxon>
        <taxon>Cactaceae</taxon>
        <taxon>Cactoideae</taxon>
        <taxon>Echinocereeae</taxon>
        <taxon>Carnegiea</taxon>
    </lineage>
</organism>
<gene>
    <name evidence="2" type="ORF">Cgig2_019763</name>
</gene>
<reference evidence="2" key="1">
    <citation type="submission" date="2022-04" db="EMBL/GenBank/DDBJ databases">
        <title>Carnegiea gigantea Genome sequencing and assembly v2.</title>
        <authorList>
            <person name="Copetti D."/>
            <person name="Sanderson M.J."/>
            <person name="Burquez A."/>
            <person name="Wojciechowski M.F."/>
        </authorList>
    </citation>
    <scope>NUCLEOTIDE SEQUENCE</scope>
    <source>
        <strain evidence="2">SGP5-SGP5p</strain>
        <tissue evidence="2">Aerial part</tissue>
    </source>
</reference>
<name>A0A9Q1QNJ6_9CARY</name>
<keyword evidence="1" id="KW-0812">Transmembrane</keyword>
<feature type="transmembrane region" description="Helical" evidence="1">
    <location>
        <begin position="148"/>
        <end position="166"/>
    </location>
</feature>